<dbReference type="Proteomes" id="UP000510647">
    <property type="component" value="Chromosome 1"/>
</dbReference>
<evidence type="ECO:0000256" key="11">
    <source>
        <dbReference type="SAM" id="Coils"/>
    </source>
</evidence>
<evidence type="ECO:0000256" key="2">
    <source>
        <dbReference type="ARBA" id="ARBA00022448"/>
    </source>
</evidence>
<feature type="coiled-coil region" evidence="11">
    <location>
        <begin position="135"/>
        <end position="239"/>
    </location>
</feature>
<evidence type="ECO:0000256" key="1">
    <source>
        <dbReference type="ARBA" id="ARBA00005443"/>
    </source>
</evidence>
<feature type="compositionally biased region" description="Basic and acidic residues" evidence="12">
    <location>
        <begin position="276"/>
        <end position="289"/>
    </location>
</feature>
<evidence type="ECO:0000256" key="8">
    <source>
        <dbReference type="ARBA" id="ARBA00029691"/>
    </source>
</evidence>
<evidence type="ECO:0000256" key="9">
    <source>
        <dbReference type="ARBA" id="ARBA00046271"/>
    </source>
</evidence>
<dbReference type="Gene3D" id="1.10.10.10">
    <property type="entry name" value="Winged helix-like DNA-binding domain superfamily/Winged helix DNA-binding domain"/>
    <property type="match status" value="1"/>
</dbReference>
<dbReference type="Pfam" id="PF04695">
    <property type="entry name" value="Pex14_N"/>
    <property type="match status" value="1"/>
</dbReference>
<evidence type="ECO:0000256" key="5">
    <source>
        <dbReference type="ARBA" id="ARBA00023136"/>
    </source>
</evidence>
<keyword evidence="11" id="KW-0175">Coiled coil</keyword>
<dbReference type="PANTHER" id="PTHR23058:SF0">
    <property type="entry name" value="PEROXISOMAL MEMBRANE PROTEIN PEX14"/>
    <property type="match status" value="1"/>
</dbReference>
<keyword evidence="6 10" id="KW-0576">Peroxisome</keyword>
<comment type="similarity">
    <text evidence="1 10">Belongs to the peroxin-14 family.</text>
</comment>
<keyword evidence="3 10" id="KW-0653">Protein transport</keyword>
<dbReference type="EMBL" id="CP059267">
    <property type="protein sequence ID" value="QLQ77992.1"/>
    <property type="molecule type" value="Genomic_DNA"/>
</dbReference>
<sequence length="331" mass="37633">MSKVKDDRKELLQSAVSFLGDASVKEAPLTKKVEFLQSKGLTQEEVELALREAQEKSIGKPRGSSYRELSGNRDDETIYEAIPPPIPRRDWKDYFVMATATAGLVYGVYELTRRYVIPNLLPESKNKLEQDKEEIQSYFDKVDKVLNAIEEEQERSRARDDEKLEELESTIYQLQTSLEKTNKMRDKMEDEFKMLKLEIINLQSTIDKQILNKENVRELEKVNNELSSLKNLINSTMSENGSGHGHKSPLSKNAIPGADTIPTAADILTKLNLDKKEGTPAWKKAREESLGSAGSSIPEWQKSSLNEVNIPNWQNTVERAELEENENSESN</sequence>
<accession>A0A7H9HNT8</accession>
<keyword evidence="5 10" id="KW-0472">Membrane</keyword>
<feature type="domain" description="Peroxisome membrane anchor protein Pex14p N-terminal" evidence="13">
    <location>
        <begin position="7"/>
        <end position="52"/>
    </location>
</feature>
<dbReference type="GO" id="GO:0016560">
    <property type="term" value="P:protein import into peroxisome matrix, docking"/>
    <property type="evidence" value="ECO:0007669"/>
    <property type="project" value="UniProtKB-UniRule"/>
</dbReference>
<gene>
    <name evidence="14" type="ORF">HG537_0A02390</name>
</gene>
<dbReference type="GO" id="GO:1990429">
    <property type="term" value="C:peroxisomal importomer complex"/>
    <property type="evidence" value="ECO:0007669"/>
    <property type="project" value="TreeGrafter"/>
</dbReference>
<evidence type="ECO:0000256" key="7">
    <source>
        <dbReference type="ARBA" id="ARBA00029502"/>
    </source>
</evidence>
<feature type="compositionally biased region" description="Acidic residues" evidence="12">
    <location>
        <begin position="321"/>
        <end position="331"/>
    </location>
</feature>
<feature type="region of interest" description="Disordered" evidence="12">
    <location>
        <begin position="276"/>
        <end position="331"/>
    </location>
</feature>
<reference evidence="14 15" key="1">
    <citation type="submission" date="2020-06" db="EMBL/GenBank/DDBJ databases">
        <title>The yeast mating-type switching endonuclease HO is a domesticated member of an unorthodox homing genetic element family.</title>
        <authorList>
            <person name="Coughlan A.Y."/>
            <person name="Lombardi L."/>
            <person name="Braun-Galleani S."/>
            <person name="Martos A.R."/>
            <person name="Galeote V."/>
            <person name="Bigey F."/>
            <person name="Dequin S."/>
            <person name="Byrne K.P."/>
            <person name="Wolfe K.H."/>
        </authorList>
    </citation>
    <scope>NUCLEOTIDE SEQUENCE [LARGE SCALE GENOMIC DNA]</scope>
    <source>
        <strain evidence="14 15">CBS2947</strain>
    </source>
</reference>
<evidence type="ECO:0000256" key="6">
    <source>
        <dbReference type="ARBA" id="ARBA00023140"/>
    </source>
</evidence>
<feature type="compositionally biased region" description="Polar residues" evidence="12">
    <location>
        <begin position="301"/>
        <end position="317"/>
    </location>
</feature>
<comment type="function">
    <text evidence="10">Component of the PEX13-PEX14 docking complex, a translocon channel that specifically mediates the import of peroxisomal cargo proteins bound to PEX5 receptor. The PEX13-PEX14 docking complex forms a large import pore which can be opened to a diameter of about 9 nm. Mechanistically, PEX5 receptor along with cargo proteins associates with the PEX14 subunit of the PEX13-PEX14 docking complex in the cytosol, leading to the insertion of the receptor into the organelle membrane with the concomitant translocation of the cargo into the peroxisome matrix.</text>
</comment>
<keyword evidence="4" id="KW-0811">Translocation</keyword>
<dbReference type="PANTHER" id="PTHR23058">
    <property type="entry name" value="PEROXISOMAL MEMBRANE PROTEIN PEX14"/>
    <property type="match status" value="1"/>
</dbReference>
<protein>
    <recommendedName>
        <fullName evidence="7 10">Peroxisomal membrane protein PEX14</fullName>
    </recommendedName>
    <alternativeName>
        <fullName evidence="8 10">Peroxin-14</fullName>
    </alternativeName>
</protein>
<dbReference type="GO" id="GO:0005778">
    <property type="term" value="C:peroxisomal membrane"/>
    <property type="evidence" value="ECO:0007669"/>
    <property type="project" value="UniProtKB-SubCell"/>
</dbReference>
<evidence type="ECO:0000313" key="14">
    <source>
        <dbReference type="EMBL" id="QLQ77992.1"/>
    </source>
</evidence>
<dbReference type="InterPro" id="IPR025655">
    <property type="entry name" value="PEX14"/>
</dbReference>
<proteinExistence type="inferred from homology"/>
<evidence type="ECO:0000256" key="4">
    <source>
        <dbReference type="ARBA" id="ARBA00023010"/>
    </source>
</evidence>
<dbReference type="InterPro" id="IPR006785">
    <property type="entry name" value="Pex14_N"/>
</dbReference>
<keyword evidence="15" id="KW-1185">Reference proteome</keyword>
<dbReference type="AlphaFoldDB" id="A0A7H9HNT8"/>
<evidence type="ECO:0000256" key="10">
    <source>
        <dbReference type="RuleBase" id="RU367032"/>
    </source>
</evidence>
<evidence type="ECO:0000259" key="13">
    <source>
        <dbReference type="Pfam" id="PF04695"/>
    </source>
</evidence>
<organism evidence="14 15">
    <name type="scientific">Torulaspora globosa</name>
    <dbReference type="NCBI Taxonomy" id="48254"/>
    <lineage>
        <taxon>Eukaryota</taxon>
        <taxon>Fungi</taxon>
        <taxon>Dikarya</taxon>
        <taxon>Ascomycota</taxon>
        <taxon>Saccharomycotina</taxon>
        <taxon>Saccharomycetes</taxon>
        <taxon>Saccharomycetales</taxon>
        <taxon>Saccharomycetaceae</taxon>
        <taxon>Torulaspora</taxon>
    </lineage>
</organism>
<dbReference type="GO" id="GO:0005102">
    <property type="term" value="F:signaling receptor binding"/>
    <property type="evidence" value="ECO:0007669"/>
    <property type="project" value="TreeGrafter"/>
</dbReference>
<name>A0A7H9HNT8_9SACH</name>
<evidence type="ECO:0000256" key="12">
    <source>
        <dbReference type="SAM" id="MobiDB-lite"/>
    </source>
</evidence>
<evidence type="ECO:0000256" key="3">
    <source>
        <dbReference type="ARBA" id="ARBA00022927"/>
    </source>
</evidence>
<dbReference type="InterPro" id="IPR036388">
    <property type="entry name" value="WH-like_DNA-bd_sf"/>
</dbReference>
<dbReference type="OrthoDB" id="5549158at2759"/>
<keyword evidence="2 10" id="KW-0813">Transport</keyword>
<comment type="subcellular location">
    <subcellularLocation>
        <location evidence="9 10">Peroxisome membrane</location>
    </subcellularLocation>
</comment>
<evidence type="ECO:0000313" key="15">
    <source>
        <dbReference type="Proteomes" id="UP000510647"/>
    </source>
</evidence>